<feature type="region of interest" description="Disordered" evidence="1">
    <location>
        <begin position="97"/>
        <end position="118"/>
    </location>
</feature>
<gene>
    <name evidence="4" type="primary">Cnig_chr_V.g21361</name>
    <name evidence="4" type="ORF">B9Z55_021361</name>
</gene>
<keyword evidence="2" id="KW-0472">Membrane</keyword>
<keyword evidence="5" id="KW-1185">Reference proteome</keyword>
<protein>
    <submittedName>
        <fullName evidence="4">Uncharacterized protein</fullName>
    </submittedName>
</protein>
<dbReference type="OrthoDB" id="10339023at2759"/>
<evidence type="ECO:0000256" key="1">
    <source>
        <dbReference type="SAM" id="MobiDB-lite"/>
    </source>
</evidence>
<keyword evidence="2" id="KW-0812">Transmembrane</keyword>
<evidence type="ECO:0000313" key="4">
    <source>
        <dbReference type="EMBL" id="PIC29956.1"/>
    </source>
</evidence>
<feature type="chain" id="PRO_5013640224" evidence="3">
    <location>
        <begin position="17"/>
        <end position="118"/>
    </location>
</feature>
<feature type="transmembrane region" description="Helical" evidence="2">
    <location>
        <begin position="68"/>
        <end position="93"/>
    </location>
</feature>
<keyword evidence="2" id="KW-1133">Transmembrane helix</keyword>
<evidence type="ECO:0000256" key="2">
    <source>
        <dbReference type="SAM" id="Phobius"/>
    </source>
</evidence>
<comment type="caution">
    <text evidence="4">The sequence shown here is derived from an EMBL/GenBank/DDBJ whole genome shotgun (WGS) entry which is preliminary data.</text>
</comment>
<dbReference type="EMBL" id="PDUG01000005">
    <property type="protein sequence ID" value="PIC29956.1"/>
    <property type="molecule type" value="Genomic_DNA"/>
</dbReference>
<dbReference type="Proteomes" id="UP000230233">
    <property type="component" value="Chromosome V"/>
</dbReference>
<proteinExistence type="predicted"/>
<evidence type="ECO:0000313" key="5">
    <source>
        <dbReference type="Proteomes" id="UP000230233"/>
    </source>
</evidence>
<dbReference type="AlphaFoldDB" id="A0A2G5TSJ1"/>
<feature type="signal peptide" evidence="3">
    <location>
        <begin position="1"/>
        <end position="16"/>
    </location>
</feature>
<name>A0A2G5TSJ1_9PELO</name>
<accession>A0A2G5TSJ1</accession>
<reference evidence="5" key="1">
    <citation type="submission" date="2017-10" db="EMBL/GenBank/DDBJ databases">
        <title>Rapid genome shrinkage in a self-fertile nematode reveals novel sperm competition proteins.</title>
        <authorList>
            <person name="Yin D."/>
            <person name="Schwarz E.M."/>
            <person name="Thomas C.G."/>
            <person name="Felde R.L."/>
            <person name="Korf I.F."/>
            <person name="Cutter A.D."/>
            <person name="Schartner C.M."/>
            <person name="Ralston E.J."/>
            <person name="Meyer B.J."/>
            <person name="Haag E.S."/>
        </authorList>
    </citation>
    <scope>NUCLEOTIDE SEQUENCE [LARGE SCALE GENOMIC DNA]</scope>
    <source>
        <strain evidence="5">JU1422</strain>
    </source>
</reference>
<organism evidence="4 5">
    <name type="scientific">Caenorhabditis nigoni</name>
    <dbReference type="NCBI Taxonomy" id="1611254"/>
    <lineage>
        <taxon>Eukaryota</taxon>
        <taxon>Metazoa</taxon>
        <taxon>Ecdysozoa</taxon>
        <taxon>Nematoda</taxon>
        <taxon>Chromadorea</taxon>
        <taxon>Rhabditida</taxon>
        <taxon>Rhabditina</taxon>
        <taxon>Rhabditomorpha</taxon>
        <taxon>Rhabditoidea</taxon>
        <taxon>Rhabditidae</taxon>
        <taxon>Peloderinae</taxon>
        <taxon>Caenorhabditis</taxon>
    </lineage>
</organism>
<evidence type="ECO:0000256" key="3">
    <source>
        <dbReference type="SAM" id="SignalP"/>
    </source>
</evidence>
<sequence>MLRMIPILVLILLVQADGNQKPEKPEEAILEEDLNTTTTTTTVRISTRKHFNVFLHPLNEKPEEDNNWAMFGLLVVCVAFTACFCAIGFYVAGNRQVAPNDNRPPPRQQENIPLDDMN</sequence>
<keyword evidence="3" id="KW-0732">Signal</keyword>